<keyword evidence="6" id="KW-1185">Reference proteome</keyword>
<evidence type="ECO:0000259" key="4">
    <source>
        <dbReference type="PROSITE" id="PS50110"/>
    </source>
</evidence>
<dbReference type="EMBL" id="VUJV01000001">
    <property type="protein sequence ID" value="KAA1421756.1"/>
    <property type="molecule type" value="Genomic_DNA"/>
</dbReference>
<evidence type="ECO:0000256" key="1">
    <source>
        <dbReference type="ARBA" id="ARBA00022553"/>
    </source>
</evidence>
<sequence length="211" mass="22132">MSLIRVAAMDNHPIVLEGVGAALARSAPDMELIAIADSCEALLAGPGASADVVLLDLRMPGQGPAHDNVVRLVERGLVVLLFTAEERPTPVRRAIQAGAAGLVLKVDPIETIAQAIRDAHLGHLACSGPLAAMLLADESLGTRLSERQIEILQAVSRGLPYRLVAKNLGIAEATVREHLARAAHAYREGGIETGNVHGLITQARADGHLAE</sequence>
<evidence type="ECO:0000313" key="5">
    <source>
        <dbReference type="EMBL" id="KAA1421756.1"/>
    </source>
</evidence>
<dbReference type="Pfam" id="PF00072">
    <property type="entry name" value="Response_reg"/>
    <property type="match status" value="1"/>
</dbReference>
<dbReference type="Gene3D" id="3.40.50.2300">
    <property type="match status" value="1"/>
</dbReference>
<dbReference type="SUPFAM" id="SSF46894">
    <property type="entry name" value="C-terminal effector domain of the bipartite response regulators"/>
    <property type="match status" value="1"/>
</dbReference>
<evidence type="ECO:0000256" key="3">
    <source>
        <dbReference type="PROSITE-ProRule" id="PRU00169"/>
    </source>
</evidence>
<dbReference type="InterPro" id="IPR039420">
    <property type="entry name" value="WalR-like"/>
</dbReference>
<feature type="domain" description="Response regulatory" evidence="4">
    <location>
        <begin position="5"/>
        <end position="120"/>
    </location>
</feature>
<gene>
    <name evidence="5" type="ORF">F0U44_05655</name>
</gene>
<proteinExistence type="predicted"/>
<dbReference type="GO" id="GO:0006355">
    <property type="term" value="P:regulation of DNA-templated transcription"/>
    <property type="evidence" value="ECO:0007669"/>
    <property type="project" value="InterPro"/>
</dbReference>
<dbReference type="CDD" id="cd17535">
    <property type="entry name" value="REC_NarL-like"/>
    <property type="match status" value="1"/>
</dbReference>
<comment type="caution">
    <text evidence="5">The sequence shown here is derived from an EMBL/GenBank/DDBJ whole genome shotgun (WGS) entry which is preliminary data.</text>
</comment>
<reference evidence="5 6" key="1">
    <citation type="submission" date="2019-09" db="EMBL/GenBank/DDBJ databases">
        <title>Nocardioides panacisoli sp. nov., isolated from the soil of a ginseng field.</title>
        <authorList>
            <person name="Cho C."/>
        </authorList>
    </citation>
    <scope>NUCLEOTIDE SEQUENCE [LARGE SCALE GENOMIC DNA]</scope>
    <source>
        <strain evidence="5 6">BN130099</strain>
    </source>
</reference>
<keyword evidence="1 3" id="KW-0597">Phosphoprotein</keyword>
<organism evidence="5 6">
    <name type="scientific">Nocardioides humilatus</name>
    <dbReference type="NCBI Taxonomy" id="2607660"/>
    <lineage>
        <taxon>Bacteria</taxon>
        <taxon>Bacillati</taxon>
        <taxon>Actinomycetota</taxon>
        <taxon>Actinomycetes</taxon>
        <taxon>Propionibacteriales</taxon>
        <taxon>Nocardioidaceae</taxon>
        <taxon>Nocardioides</taxon>
    </lineage>
</organism>
<reference evidence="5 6" key="2">
    <citation type="submission" date="2019-09" db="EMBL/GenBank/DDBJ databases">
        <authorList>
            <person name="Jin C."/>
        </authorList>
    </citation>
    <scope>NUCLEOTIDE SEQUENCE [LARGE SCALE GENOMIC DNA]</scope>
    <source>
        <strain evidence="5 6">BN130099</strain>
    </source>
</reference>
<dbReference type="PRINTS" id="PR00038">
    <property type="entry name" value="HTHLUXR"/>
</dbReference>
<evidence type="ECO:0000256" key="2">
    <source>
        <dbReference type="ARBA" id="ARBA00023125"/>
    </source>
</evidence>
<dbReference type="GO" id="GO:0003677">
    <property type="term" value="F:DNA binding"/>
    <property type="evidence" value="ECO:0007669"/>
    <property type="project" value="UniProtKB-KW"/>
</dbReference>
<dbReference type="InterPro" id="IPR001789">
    <property type="entry name" value="Sig_transdc_resp-reg_receiver"/>
</dbReference>
<dbReference type="InterPro" id="IPR011006">
    <property type="entry name" value="CheY-like_superfamily"/>
</dbReference>
<dbReference type="SUPFAM" id="SSF52172">
    <property type="entry name" value="CheY-like"/>
    <property type="match status" value="1"/>
</dbReference>
<dbReference type="Proteomes" id="UP000325003">
    <property type="component" value="Unassembled WGS sequence"/>
</dbReference>
<dbReference type="RefSeq" id="WP_149727217.1">
    <property type="nucleotide sequence ID" value="NZ_VUJV01000001.1"/>
</dbReference>
<dbReference type="PROSITE" id="PS50110">
    <property type="entry name" value="RESPONSE_REGULATORY"/>
    <property type="match status" value="1"/>
</dbReference>
<dbReference type="PANTHER" id="PTHR43214:SF43">
    <property type="entry name" value="TWO-COMPONENT RESPONSE REGULATOR"/>
    <property type="match status" value="1"/>
</dbReference>
<protein>
    <submittedName>
        <fullName evidence="5">Response regulator transcription factor</fullName>
    </submittedName>
</protein>
<dbReference type="PANTHER" id="PTHR43214">
    <property type="entry name" value="TWO-COMPONENT RESPONSE REGULATOR"/>
    <property type="match status" value="1"/>
</dbReference>
<dbReference type="InterPro" id="IPR000792">
    <property type="entry name" value="Tscrpt_reg_LuxR_C"/>
</dbReference>
<dbReference type="SMART" id="SM00421">
    <property type="entry name" value="HTH_LUXR"/>
    <property type="match status" value="1"/>
</dbReference>
<evidence type="ECO:0000313" key="6">
    <source>
        <dbReference type="Proteomes" id="UP000325003"/>
    </source>
</evidence>
<dbReference type="InterPro" id="IPR058245">
    <property type="entry name" value="NreC/VraR/RcsB-like_REC"/>
</dbReference>
<accession>A0A5B1LMP9</accession>
<dbReference type="SMART" id="SM00448">
    <property type="entry name" value="REC"/>
    <property type="match status" value="1"/>
</dbReference>
<name>A0A5B1LMP9_9ACTN</name>
<keyword evidence="2" id="KW-0238">DNA-binding</keyword>
<dbReference type="Pfam" id="PF00196">
    <property type="entry name" value="GerE"/>
    <property type="match status" value="1"/>
</dbReference>
<dbReference type="InterPro" id="IPR016032">
    <property type="entry name" value="Sig_transdc_resp-reg_C-effctor"/>
</dbReference>
<feature type="modified residue" description="4-aspartylphosphate" evidence="3">
    <location>
        <position position="56"/>
    </location>
</feature>
<dbReference type="AlphaFoldDB" id="A0A5B1LMP9"/>
<dbReference type="GO" id="GO:0000160">
    <property type="term" value="P:phosphorelay signal transduction system"/>
    <property type="evidence" value="ECO:0007669"/>
    <property type="project" value="InterPro"/>
</dbReference>